<gene>
    <name evidence="2" type="ORF">J4573_17930</name>
</gene>
<evidence type="ECO:0000313" key="3">
    <source>
        <dbReference type="Proteomes" id="UP000669179"/>
    </source>
</evidence>
<dbReference type="PANTHER" id="PTHR38011">
    <property type="entry name" value="DIHYDROFOLATE REDUCTASE FAMILY PROTEIN (AFU_ORTHOLOGUE AFUA_8G06820)"/>
    <property type="match status" value="1"/>
</dbReference>
<dbReference type="GO" id="GO:0008703">
    <property type="term" value="F:5-amino-6-(5-phosphoribosylamino)uracil reductase activity"/>
    <property type="evidence" value="ECO:0007669"/>
    <property type="project" value="InterPro"/>
</dbReference>
<dbReference type="InterPro" id="IPR050765">
    <property type="entry name" value="Riboflavin_Biosynth_HTPR"/>
</dbReference>
<accession>A0A939T763</accession>
<evidence type="ECO:0000259" key="1">
    <source>
        <dbReference type="Pfam" id="PF01872"/>
    </source>
</evidence>
<keyword evidence="3" id="KW-1185">Reference proteome</keyword>
<organism evidence="2 3">
    <name type="scientific">Actinomadura barringtoniae</name>
    <dbReference type="NCBI Taxonomy" id="1427535"/>
    <lineage>
        <taxon>Bacteria</taxon>
        <taxon>Bacillati</taxon>
        <taxon>Actinomycetota</taxon>
        <taxon>Actinomycetes</taxon>
        <taxon>Streptosporangiales</taxon>
        <taxon>Thermomonosporaceae</taxon>
        <taxon>Actinomadura</taxon>
    </lineage>
</organism>
<dbReference type="EMBL" id="JAGEOJ010000007">
    <property type="protein sequence ID" value="MBO2448987.1"/>
    <property type="molecule type" value="Genomic_DNA"/>
</dbReference>
<dbReference type="GO" id="GO:0009231">
    <property type="term" value="P:riboflavin biosynthetic process"/>
    <property type="evidence" value="ECO:0007669"/>
    <property type="project" value="InterPro"/>
</dbReference>
<dbReference type="Gene3D" id="3.40.430.10">
    <property type="entry name" value="Dihydrofolate Reductase, subunit A"/>
    <property type="match status" value="1"/>
</dbReference>
<dbReference type="AlphaFoldDB" id="A0A939T763"/>
<reference evidence="2" key="1">
    <citation type="submission" date="2021-03" db="EMBL/GenBank/DDBJ databases">
        <authorList>
            <person name="Kanchanasin P."/>
            <person name="Saeng-In P."/>
            <person name="Phongsopitanun W."/>
            <person name="Yuki M."/>
            <person name="Kudo T."/>
            <person name="Ohkuma M."/>
            <person name="Tanasupawat S."/>
        </authorList>
    </citation>
    <scope>NUCLEOTIDE SEQUENCE</scope>
    <source>
        <strain evidence="2">GKU 128</strain>
    </source>
</reference>
<dbReference type="SUPFAM" id="SSF53597">
    <property type="entry name" value="Dihydrofolate reductase-like"/>
    <property type="match status" value="1"/>
</dbReference>
<name>A0A939T763_9ACTN</name>
<sequence length="197" mass="20938">MSKVIANMSMSLDGFIADPADGIDRLFGWMGSGDVEVPTAVEWATFRMSPASAEYMRTSMESVGALITGRHLFDITQGWGGTHPLGVPIVVVTHREAPADWPHTETFTFTGGVEEAVEAATKAAGDKDVVVASAKIAQQCLDAGLLDAVHIDLVPVLLGSGVRWFENLGKSPVQFGDPTVIEGNGVTHLAYEVTKRA</sequence>
<dbReference type="InterPro" id="IPR002734">
    <property type="entry name" value="RibDG_C"/>
</dbReference>
<proteinExistence type="predicted"/>
<dbReference type="InterPro" id="IPR024072">
    <property type="entry name" value="DHFR-like_dom_sf"/>
</dbReference>
<dbReference type="Proteomes" id="UP000669179">
    <property type="component" value="Unassembled WGS sequence"/>
</dbReference>
<protein>
    <submittedName>
        <fullName evidence="2">Dihydrofolate reductase family protein</fullName>
    </submittedName>
</protein>
<evidence type="ECO:0000313" key="2">
    <source>
        <dbReference type="EMBL" id="MBO2448987.1"/>
    </source>
</evidence>
<feature type="domain" description="Bacterial bifunctional deaminase-reductase C-terminal" evidence="1">
    <location>
        <begin position="3"/>
        <end position="171"/>
    </location>
</feature>
<dbReference type="PANTHER" id="PTHR38011:SF12">
    <property type="entry name" value="BIFUNCTIONAL DEAMINASE-REDUCTASE DOMAIN PROTEIN"/>
    <property type="match status" value="1"/>
</dbReference>
<comment type="caution">
    <text evidence="2">The sequence shown here is derived from an EMBL/GenBank/DDBJ whole genome shotgun (WGS) entry which is preliminary data.</text>
</comment>
<dbReference type="RefSeq" id="WP_208256768.1">
    <property type="nucleotide sequence ID" value="NZ_JAGEOJ010000007.1"/>
</dbReference>
<dbReference type="Pfam" id="PF01872">
    <property type="entry name" value="RibD_C"/>
    <property type="match status" value="1"/>
</dbReference>